<dbReference type="InterPro" id="IPR002218">
    <property type="entry name" value="MnmG-rel"/>
</dbReference>
<evidence type="ECO:0000256" key="1">
    <source>
        <dbReference type="ARBA" id="ARBA00001974"/>
    </source>
</evidence>
<dbReference type="InterPro" id="IPR047001">
    <property type="entry name" value="MnmG_C_subdom"/>
</dbReference>
<dbReference type="GO" id="GO:0030488">
    <property type="term" value="P:tRNA methylation"/>
    <property type="evidence" value="ECO:0007669"/>
    <property type="project" value="TreeGrafter"/>
</dbReference>
<keyword evidence="4" id="KW-0285">Flavoprotein</keyword>
<name>A0A3B1A3C6_9ZZZZ</name>
<dbReference type="Gene3D" id="1.10.150.570">
    <property type="entry name" value="GidA associated domain, C-terminal subdomain"/>
    <property type="match status" value="1"/>
</dbReference>
<evidence type="ECO:0000256" key="3">
    <source>
        <dbReference type="ARBA" id="ARBA00022490"/>
    </source>
</evidence>
<keyword evidence="5" id="KW-0274">FAD</keyword>
<dbReference type="FunFam" id="3.50.50.60:FF:000002">
    <property type="entry name" value="tRNA uridine 5-carboxymethylaminomethyl modification enzyme MnmG"/>
    <property type="match status" value="1"/>
</dbReference>
<dbReference type="InterPro" id="IPR020595">
    <property type="entry name" value="MnmG-rel_CS"/>
</dbReference>
<dbReference type="Pfam" id="PF21680">
    <property type="entry name" value="GIDA_C_1st"/>
    <property type="match status" value="1"/>
</dbReference>
<proteinExistence type="inferred from homology"/>
<evidence type="ECO:0000256" key="5">
    <source>
        <dbReference type="ARBA" id="ARBA00022827"/>
    </source>
</evidence>
<dbReference type="GO" id="GO:0005829">
    <property type="term" value="C:cytosol"/>
    <property type="evidence" value="ECO:0007669"/>
    <property type="project" value="TreeGrafter"/>
</dbReference>
<keyword evidence="6" id="KW-0520">NAD</keyword>
<dbReference type="GO" id="GO:0050660">
    <property type="term" value="F:flavin adenine dinucleotide binding"/>
    <property type="evidence" value="ECO:0007669"/>
    <property type="project" value="InterPro"/>
</dbReference>
<dbReference type="InterPro" id="IPR040131">
    <property type="entry name" value="MnmG_N"/>
</dbReference>
<comment type="cofactor">
    <cofactor evidence="1">
        <name>FAD</name>
        <dbReference type="ChEBI" id="CHEBI:57692"/>
    </cofactor>
</comment>
<dbReference type="EMBL" id="UOFT01000036">
    <property type="protein sequence ID" value="VAW94232.1"/>
    <property type="molecule type" value="Genomic_DNA"/>
</dbReference>
<dbReference type="AlphaFoldDB" id="A0A3B1A3C6"/>
<dbReference type="Pfam" id="PF01134">
    <property type="entry name" value="GIDA"/>
    <property type="match status" value="1"/>
</dbReference>
<dbReference type="InterPro" id="IPR004416">
    <property type="entry name" value="MnmG"/>
</dbReference>
<dbReference type="PROSITE" id="PS01280">
    <property type="entry name" value="GIDA_1"/>
    <property type="match status" value="1"/>
</dbReference>
<dbReference type="FunFam" id="3.50.50.60:FF:000010">
    <property type="entry name" value="tRNA uridine 5-carboxymethylaminomethyl modification enzyme MnmG"/>
    <property type="match status" value="1"/>
</dbReference>
<dbReference type="NCBIfam" id="TIGR00136">
    <property type="entry name" value="mnmG_gidA"/>
    <property type="match status" value="1"/>
</dbReference>
<dbReference type="InterPro" id="IPR049312">
    <property type="entry name" value="GIDA_C_N"/>
</dbReference>
<dbReference type="GO" id="GO:0002098">
    <property type="term" value="P:tRNA wobble uridine modification"/>
    <property type="evidence" value="ECO:0007669"/>
    <property type="project" value="InterPro"/>
</dbReference>
<evidence type="ECO:0000256" key="6">
    <source>
        <dbReference type="ARBA" id="ARBA00023027"/>
    </source>
</evidence>
<gene>
    <name evidence="8" type="ORF">MNBD_GAMMA23-2212</name>
</gene>
<evidence type="ECO:0000256" key="2">
    <source>
        <dbReference type="ARBA" id="ARBA00007653"/>
    </source>
</evidence>
<dbReference type="PROSITE" id="PS01281">
    <property type="entry name" value="GIDA_2"/>
    <property type="match status" value="1"/>
</dbReference>
<dbReference type="FunFam" id="1.10.10.1800:FF:000001">
    <property type="entry name" value="tRNA uridine 5-carboxymethylaminomethyl modification enzyme MnmG"/>
    <property type="match status" value="1"/>
</dbReference>
<dbReference type="Pfam" id="PF13932">
    <property type="entry name" value="SAM_GIDA_C"/>
    <property type="match status" value="1"/>
</dbReference>
<evidence type="ECO:0000313" key="8">
    <source>
        <dbReference type="EMBL" id="VAW94232.1"/>
    </source>
</evidence>
<keyword evidence="3" id="KW-0963">Cytoplasm</keyword>
<evidence type="ECO:0000259" key="7">
    <source>
        <dbReference type="SMART" id="SM01228"/>
    </source>
</evidence>
<dbReference type="SUPFAM" id="SSF51905">
    <property type="entry name" value="FAD/NAD(P)-binding domain"/>
    <property type="match status" value="1"/>
</dbReference>
<dbReference type="Gene3D" id="1.10.10.1800">
    <property type="entry name" value="tRNA uridine 5-carboxymethylaminomethyl modification enzyme MnmG/GidA"/>
    <property type="match status" value="1"/>
</dbReference>
<accession>A0A3B1A3C6</accession>
<dbReference type="HAMAP" id="MF_00129">
    <property type="entry name" value="MnmG_GidA"/>
    <property type="match status" value="1"/>
</dbReference>
<comment type="similarity">
    <text evidence="2">Belongs to the MnmG family.</text>
</comment>
<sequence length="633" mass="69961">MFYQDKFDVIVVGGGHAGTEAALAAARMGSKTLLLSHNIETLGQMSCNPAIGGIGKGHLVKEVDALGGLMAKAADAAGIQFRILNASKGPAVRATRAQADRVLYKNAVRHVLENTPNLSLFQQAVDDLIVEHGRVVGVVTQMGLKFKAESVVLTVGTFLGGLIHIGMENYQGGRAGDPPSNALSQRFRALPFKVDRLKTGTPPRIDGKTLDYSVMEKQPGDDPLPVFSYMGNVNDHPQQVPCYITYTNSQTHDIIRGGLDRSPMYSGVIEGVGPRYCPSIEDKVMRFADRDAHQIFVEPEGLTVNEIYPNGISTSLPFDVQFDFVRSIKGFENAHITRPGYAIEYDYFDPRDLKASLETKHMHGLFFAGQINGTTGYEEAAAQGLIAGMNASLLVQDKAAWTPRRDEAYIGVLIDDLITQGTIEPYRMFTSRAEYRLLLREDNADLRLTTKGRELGLVDDERWQFFEAKREAIETEQQRLASTWVHPSKLNKASAEKALGQHITKEATLLDLLRRPEVSYNGLMTLAEANENKPLNLSASVIEQIEVQAKYAGYIDRQQDEIEKQKRHELTHIPEQLNYSQVKGLSAEVCEKLIRIKPQTVGQAARISGVTPAAISIILVYLKKQSHQKSRAS</sequence>
<feature type="domain" description="tRNA uridine 5-carboxymethylaminomethyl modification enzyme C-terminal subdomain" evidence="7">
    <location>
        <begin position="549"/>
        <end position="620"/>
    </location>
</feature>
<dbReference type="SMART" id="SM01228">
    <property type="entry name" value="GIDA_assoc_3"/>
    <property type="match status" value="1"/>
</dbReference>
<reference evidence="8" key="1">
    <citation type="submission" date="2018-06" db="EMBL/GenBank/DDBJ databases">
        <authorList>
            <person name="Zhirakovskaya E."/>
        </authorList>
    </citation>
    <scope>NUCLEOTIDE SEQUENCE</scope>
</reference>
<protein>
    <submittedName>
        <fullName evidence="8">tRNA-5-carboxymethylaminomethyl-2-thiouridine(34) synthesis protein MnmG</fullName>
    </submittedName>
</protein>
<organism evidence="8">
    <name type="scientific">hydrothermal vent metagenome</name>
    <dbReference type="NCBI Taxonomy" id="652676"/>
    <lineage>
        <taxon>unclassified sequences</taxon>
        <taxon>metagenomes</taxon>
        <taxon>ecological metagenomes</taxon>
    </lineage>
</organism>
<dbReference type="PANTHER" id="PTHR11806">
    <property type="entry name" value="GLUCOSE INHIBITED DIVISION PROTEIN A"/>
    <property type="match status" value="1"/>
</dbReference>
<dbReference type="Gene3D" id="3.50.50.60">
    <property type="entry name" value="FAD/NAD(P)-binding domain"/>
    <property type="match status" value="2"/>
</dbReference>
<evidence type="ECO:0000256" key="4">
    <source>
        <dbReference type="ARBA" id="ARBA00022630"/>
    </source>
</evidence>
<dbReference type="InterPro" id="IPR026904">
    <property type="entry name" value="MnmG_C"/>
</dbReference>
<dbReference type="PANTHER" id="PTHR11806:SF0">
    <property type="entry name" value="PROTEIN MTO1 HOMOLOG, MITOCHONDRIAL"/>
    <property type="match status" value="1"/>
</dbReference>
<dbReference type="InterPro" id="IPR044920">
    <property type="entry name" value="MnmG_C_subdom_sf"/>
</dbReference>
<dbReference type="InterPro" id="IPR036188">
    <property type="entry name" value="FAD/NAD-bd_sf"/>
</dbReference>
<dbReference type="FunFam" id="1.10.150.570:FF:000001">
    <property type="entry name" value="tRNA uridine 5-carboxymethylaminomethyl modification enzyme MnmG"/>
    <property type="match status" value="1"/>
</dbReference>